<dbReference type="AlphaFoldDB" id="K6WVG0"/>
<sequence length="161" mass="16565">MDIAVTVLAGLAIIVGLAGIVLPVLPGLLIVWAAVAVWTLVVQTGAAWFVFVLATALTLAGWVLQYLIPGKRLRAAGVPNRSTIIGLVAGIVGFFAIPVLGLPLGFVGGVYLAELARIGKDGAWESTQQAVKAAAISYGIEMLTGMLIAGTFIVGAWISLV</sequence>
<feature type="transmembrane region" description="Helical" evidence="1">
    <location>
        <begin position="84"/>
        <end position="113"/>
    </location>
</feature>
<keyword evidence="3" id="KW-1185">Reference proteome</keyword>
<reference evidence="2 3" key="1">
    <citation type="submission" date="2012-08" db="EMBL/GenBank/DDBJ databases">
        <title>Whole genome shotgun sequence of Kineosphaera limosa NBRC 100340.</title>
        <authorList>
            <person name="Yoshida I."/>
            <person name="Isaki S."/>
            <person name="Hosoyama A."/>
            <person name="Tsuchikane K."/>
            <person name="Katsumata H."/>
            <person name="Ando Y."/>
            <person name="Ohji S."/>
            <person name="Hamada M."/>
            <person name="Tamura T."/>
            <person name="Yamazoe A."/>
            <person name="Yamazaki S."/>
            <person name="Fujita N."/>
        </authorList>
    </citation>
    <scope>NUCLEOTIDE SEQUENCE [LARGE SCALE GENOMIC DNA]</scope>
    <source>
        <strain evidence="2 3">NBRC 100340</strain>
    </source>
</reference>
<dbReference type="EMBL" id="BAHD01000082">
    <property type="protein sequence ID" value="GAB97791.1"/>
    <property type="molecule type" value="Genomic_DNA"/>
</dbReference>
<dbReference type="RefSeq" id="WP_006594323.1">
    <property type="nucleotide sequence ID" value="NZ_BAHD01000082.1"/>
</dbReference>
<dbReference type="STRING" id="1184609.KILIM_082_00080"/>
<name>K6WVG0_9MICO</name>
<dbReference type="Pfam" id="PF04306">
    <property type="entry name" value="DUF456"/>
    <property type="match status" value="1"/>
</dbReference>
<gene>
    <name evidence="2" type="ORF">KILIM_082_00080</name>
</gene>
<dbReference type="OrthoDB" id="3577600at2"/>
<feature type="transmembrane region" description="Helical" evidence="1">
    <location>
        <begin position="46"/>
        <end position="64"/>
    </location>
</feature>
<feature type="transmembrane region" description="Helical" evidence="1">
    <location>
        <begin position="7"/>
        <end position="40"/>
    </location>
</feature>
<comment type="caution">
    <text evidence="2">The sequence shown here is derived from an EMBL/GenBank/DDBJ whole genome shotgun (WGS) entry which is preliminary data.</text>
</comment>
<evidence type="ECO:0000313" key="3">
    <source>
        <dbReference type="Proteomes" id="UP000008366"/>
    </source>
</evidence>
<keyword evidence="1" id="KW-0472">Membrane</keyword>
<organism evidence="2 3">
    <name type="scientific">Kineosphaera limosa NBRC 100340</name>
    <dbReference type="NCBI Taxonomy" id="1184609"/>
    <lineage>
        <taxon>Bacteria</taxon>
        <taxon>Bacillati</taxon>
        <taxon>Actinomycetota</taxon>
        <taxon>Actinomycetes</taxon>
        <taxon>Micrococcales</taxon>
        <taxon>Dermatophilaceae</taxon>
        <taxon>Kineosphaera</taxon>
    </lineage>
</organism>
<dbReference type="InterPro" id="IPR007403">
    <property type="entry name" value="DUF456"/>
</dbReference>
<proteinExistence type="predicted"/>
<dbReference type="Proteomes" id="UP000008366">
    <property type="component" value="Unassembled WGS sequence"/>
</dbReference>
<feature type="transmembrane region" description="Helical" evidence="1">
    <location>
        <begin position="133"/>
        <end position="160"/>
    </location>
</feature>
<evidence type="ECO:0008006" key="4">
    <source>
        <dbReference type="Google" id="ProtNLM"/>
    </source>
</evidence>
<evidence type="ECO:0000256" key="1">
    <source>
        <dbReference type="SAM" id="Phobius"/>
    </source>
</evidence>
<accession>K6WVG0</accession>
<evidence type="ECO:0000313" key="2">
    <source>
        <dbReference type="EMBL" id="GAB97791.1"/>
    </source>
</evidence>
<keyword evidence="1" id="KW-0812">Transmembrane</keyword>
<keyword evidence="1" id="KW-1133">Transmembrane helix</keyword>
<protein>
    <recommendedName>
        <fullName evidence="4">DUF456 domain-containing protein</fullName>
    </recommendedName>
</protein>
<dbReference type="eggNOG" id="COG2839">
    <property type="taxonomic scope" value="Bacteria"/>
</dbReference>